<evidence type="ECO:0000313" key="2">
    <source>
        <dbReference type="EMBL" id="RZC65427.1"/>
    </source>
</evidence>
<gene>
    <name evidence="2" type="ORF">C5167_009120</name>
</gene>
<evidence type="ECO:0000256" key="1">
    <source>
        <dbReference type="SAM" id="MobiDB-lite"/>
    </source>
</evidence>
<organism evidence="2 3">
    <name type="scientific">Papaver somniferum</name>
    <name type="common">Opium poppy</name>
    <dbReference type="NCBI Taxonomy" id="3469"/>
    <lineage>
        <taxon>Eukaryota</taxon>
        <taxon>Viridiplantae</taxon>
        <taxon>Streptophyta</taxon>
        <taxon>Embryophyta</taxon>
        <taxon>Tracheophyta</taxon>
        <taxon>Spermatophyta</taxon>
        <taxon>Magnoliopsida</taxon>
        <taxon>Ranunculales</taxon>
        <taxon>Papaveraceae</taxon>
        <taxon>Papaveroideae</taxon>
        <taxon>Papaver</taxon>
    </lineage>
</organism>
<feature type="compositionally biased region" description="Basic and acidic residues" evidence="1">
    <location>
        <begin position="69"/>
        <end position="79"/>
    </location>
</feature>
<feature type="region of interest" description="Disordered" evidence="1">
    <location>
        <begin position="69"/>
        <end position="89"/>
    </location>
</feature>
<protein>
    <submittedName>
        <fullName evidence="2">Uncharacterized protein</fullName>
    </submittedName>
</protein>
<dbReference type="EMBL" id="CM010720">
    <property type="protein sequence ID" value="RZC65427.1"/>
    <property type="molecule type" value="Genomic_DNA"/>
</dbReference>
<sequence>MYFGGQNVQRKTLKRSFSYTVREKESCDVGTEKAPSQKRKPRGYWNGDLPLPFPSRFLSFSLPIRTNKVVEDDPREKPQRRIQFQSKAV</sequence>
<reference evidence="2 3" key="1">
    <citation type="journal article" date="2018" name="Science">
        <title>The opium poppy genome and morphinan production.</title>
        <authorList>
            <person name="Guo L."/>
            <person name="Winzer T."/>
            <person name="Yang X."/>
            <person name="Li Y."/>
            <person name="Ning Z."/>
            <person name="He Z."/>
            <person name="Teodor R."/>
            <person name="Lu Y."/>
            <person name="Bowser T.A."/>
            <person name="Graham I.A."/>
            <person name="Ye K."/>
        </authorList>
    </citation>
    <scope>NUCLEOTIDE SEQUENCE [LARGE SCALE GENOMIC DNA]</scope>
    <source>
        <strain evidence="3">cv. HN1</strain>
        <tissue evidence="2">Leaves</tissue>
    </source>
</reference>
<proteinExistence type="predicted"/>
<dbReference type="AlphaFoldDB" id="A0A4Y7JXK1"/>
<evidence type="ECO:0000313" key="3">
    <source>
        <dbReference type="Proteomes" id="UP000316621"/>
    </source>
</evidence>
<keyword evidence="3" id="KW-1185">Reference proteome</keyword>
<name>A0A4Y7JXK1_PAPSO</name>
<dbReference type="Proteomes" id="UP000316621">
    <property type="component" value="Chromosome 6"/>
</dbReference>
<dbReference type="Gramene" id="RZC65427">
    <property type="protein sequence ID" value="RZC65427"/>
    <property type="gene ID" value="C5167_009120"/>
</dbReference>
<accession>A0A4Y7JXK1</accession>